<dbReference type="Proteomes" id="UP000186176">
    <property type="component" value="Unassembled WGS sequence"/>
</dbReference>
<dbReference type="PROSITE" id="PS51733">
    <property type="entry name" value="BPL_LPL_CATALYTIC"/>
    <property type="match status" value="1"/>
</dbReference>
<dbReference type="EMBL" id="LRBP01000027">
    <property type="protein sequence ID" value="OII71860.1"/>
    <property type="molecule type" value="Genomic_DNA"/>
</dbReference>
<gene>
    <name evidence="2" type="ORF">cubi_00668</name>
</gene>
<dbReference type="RefSeq" id="XP_028873479.1">
    <property type="nucleotide sequence ID" value="XM_029017681.1"/>
</dbReference>
<dbReference type="GO" id="GO:0004077">
    <property type="term" value="F:biotin--[biotin carboxyl-carrier protein] ligase activity"/>
    <property type="evidence" value="ECO:0007669"/>
    <property type="project" value="TreeGrafter"/>
</dbReference>
<proteinExistence type="predicted"/>
<evidence type="ECO:0000259" key="1">
    <source>
        <dbReference type="PROSITE" id="PS51733"/>
    </source>
</evidence>
<evidence type="ECO:0000313" key="2">
    <source>
        <dbReference type="EMBL" id="OII71860.1"/>
    </source>
</evidence>
<dbReference type="PANTHER" id="PTHR12835">
    <property type="entry name" value="BIOTIN PROTEIN LIGASE"/>
    <property type="match status" value="1"/>
</dbReference>
<dbReference type="GO" id="GO:0005737">
    <property type="term" value="C:cytoplasm"/>
    <property type="evidence" value="ECO:0007669"/>
    <property type="project" value="TreeGrafter"/>
</dbReference>
<reference evidence="2 3" key="1">
    <citation type="submission" date="2016-10" db="EMBL/GenBank/DDBJ databases">
        <title>Reductive evolution of mitochondrial metabolism and differential evolution of invasion-related proteins in Cryptosporidium.</title>
        <authorList>
            <person name="Liu S."/>
            <person name="Roellig D.M."/>
            <person name="Guo Y."/>
            <person name="Li N."/>
            <person name="Frace M.A."/>
            <person name="Tang K."/>
            <person name="Zhang L."/>
            <person name="Feng Y."/>
            <person name="Xiao L."/>
        </authorList>
    </citation>
    <scope>NUCLEOTIDE SEQUENCE [LARGE SCALE GENOMIC DNA]</scope>
    <source>
        <strain evidence="2">39726</strain>
    </source>
</reference>
<dbReference type="SUPFAM" id="SSF55681">
    <property type="entry name" value="Class II aaRS and biotin synthetases"/>
    <property type="match status" value="1"/>
</dbReference>
<dbReference type="GeneID" id="39977460"/>
<keyword evidence="2" id="KW-0436">Ligase</keyword>
<dbReference type="InterPro" id="IPR045864">
    <property type="entry name" value="aa-tRNA-synth_II/BPL/LPL"/>
</dbReference>
<dbReference type="Pfam" id="PF03099">
    <property type="entry name" value="BPL_LplA_LipB"/>
    <property type="match status" value="1"/>
</dbReference>
<dbReference type="PANTHER" id="PTHR12835:SF5">
    <property type="entry name" value="BIOTIN--PROTEIN LIGASE"/>
    <property type="match status" value="1"/>
</dbReference>
<dbReference type="VEuPathDB" id="CryptoDB:cubi_00668"/>
<feature type="domain" description="BPL/LPL catalytic" evidence="1">
    <location>
        <begin position="21"/>
        <end position="223"/>
    </location>
</feature>
<comment type="caution">
    <text evidence="2">The sequence shown here is derived from an EMBL/GenBank/DDBJ whole genome shotgun (WGS) entry which is preliminary data.</text>
</comment>
<keyword evidence="3" id="KW-1185">Reference proteome</keyword>
<dbReference type="InterPro" id="IPR004143">
    <property type="entry name" value="BPL_LPL_catalytic"/>
</dbReference>
<organism evidence="2 3">
    <name type="scientific">Cryptosporidium ubiquitum</name>
    <dbReference type="NCBI Taxonomy" id="857276"/>
    <lineage>
        <taxon>Eukaryota</taxon>
        <taxon>Sar</taxon>
        <taxon>Alveolata</taxon>
        <taxon>Apicomplexa</taxon>
        <taxon>Conoidasida</taxon>
        <taxon>Coccidia</taxon>
        <taxon>Eucoccidiorida</taxon>
        <taxon>Eimeriorina</taxon>
        <taxon>Cryptosporidiidae</taxon>
        <taxon>Cryptosporidium</taxon>
    </lineage>
</organism>
<dbReference type="AlphaFoldDB" id="A0A1J4MFQ3"/>
<name>A0A1J4MFQ3_9CRYT</name>
<protein>
    <submittedName>
        <fullName evidence="2">Biotin-(Acetyl-carboxylase) ligase</fullName>
    </submittedName>
</protein>
<evidence type="ECO:0000313" key="3">
    <source>
        <dbReference type="Proteomes" id="UP000186176"/>
    </source>
</evidence>
<sequence length="298" mass="33745">MSDQIDKIYRHKEIPLNVCHFTTLPSTQTWAYDNIDVLVSSEKLSPKVWTVITADNMTSGIGSYDHKTLKSRVWCTSHGKNLNATYITLRRRNFSEESDKHILNLSLYTLGIALTVCKILGEFGIKEPKIKWVNDIYVNGKKLGGILSKQLEKRYVFEHAEYEPVVFGIGLNVLHDECDLPKNVETPATSVKLESALDSSFIQVNNILERLHLEVIKSVTNINSSVYVGFQDTILTEINKRLLYKGNVVRILDYEEEGNEMEMGIFQGVDKNGFAIIKSSKVNGCELKLSHGRIKFDG</sequence>
<accession>A0A1J4MFQ3</accession>
<dbReference type="OrthoDB" id="10250105at2759"/>
<dbReference type="Gene3D" id="3.30.930.10">
    <property type="entry name" value="Bira Bifunctional Protein, Domain 2"/>
    <property type="match status" value="1"/>
</dbReference>